<evidence type="ECO:0000256" key="7">
    <source>
        <dbReference type="ARBA" id="ARBA00023317"/>
    </source>
</evidence>
<organism evidence="12 13">
    <name type="scientific">Paenibacillus uliginis N3/975</name>
    <dbReference type="NCBI Taxonomy" id="1313296"/>
    <lineage>
        <taxon>Bacteria</taxon>
        <taxon>Bacillati</taxon>
        <taxon>Bacillota</taxon>
        <taxon>Bacilli</taxon>
        <taxon>Bacillales</taxon>
        <taxon>Paenibacillaceae</taxon>
        <taxon>Paenibacillus</taxon>
    </lineage>
</organism>
<dbReference type="Gene3D" id="3.40.50.970">
    <property type="match status" value="1"/>
</dbReference>
<proteinExistence type="predicted"/>
<evidence type="ECO:0000256" key="10">
    <source>
        <dbReference type="RuleBase" id="RU366007"/>
    </source>
</evidence>
<name>A0A1X7HGM5_9BACL</name>
<evidence type="ECO:0000256" key="5">
    <source>
        <dbReference type="ARBA" id="ARBA00023002"/>
    </source>
</evidence>
<dbReference type="InterPro" id="IPR050771">
    <property type="entry name" value="Alpha-ketoacid_DH_E1_comp"/>
</dbReference>
<reference evidence="12 13" key="1">
    <citation type="submission" date="2017-04" db="EMBL/GenBank/DDBJ databases">
        <authorList>
            <person name="Afonso C.L."/>
            <person name="Miller P.J."/>
            <person name="Scott M.A."/>
            <person name="Spackman E."/>
            <person name="Goraichik I."/>
            <person name="Dimitrov K.M."/>
            <person name="Suarez D.L."/>
            <person name="Swayne D.E."/>
        </authorList>
    </citation>
    <scope>NUCLEOTIDE SEQUENCE [LARGE SCALE GENOMIC DNA]</scope>
    <source>
        <strain evidence="12 13">N3/975</strain>
    </source>
</reference>
<evidence type="ECO:0000256" key="4">
    <source>
        <dbReference type="ARBA" id="ARBA00014159"/>
    </source>
</evidence>
<dbReference type="NCBIfam" id="TIGR03181">
    <property type="entry name" value="PDH_E1_alph_x"/>
    <property type="match status" value="1"/>
</dbReference>
<keyword evidence="6 10" id="KW-0786">Thiamine pyrophosphate</keyword>
<accession>A0A1X7HGM5</accession>
<dbReference type="InterPro" id="IPR001017">
    <property type="entry name" value="DH_E1"/>
</dbReference>
<comment type="catalytic activity">
    <reaction evidence="9 10">
        <text>N(6)-[(R)-lipoyl]-L-lysyl-[protein] + pyruvate + H(+) = N(6)-[(R)-S(8)-acetyldihydrolipoyl]-L-lysyl-[protein] + CO2</text>
        <dbReference type="Rhea" id="RHEA:19189"/>
        <dbReference type="Rhea" id="RHEA-COMP:10474"/>
        <dbReference type="Rhea" id="RHEA-COMP:10478"/>
        <dbReference type="ChEBI" id="CHEBI:15361"/>
        <dbReference type="ChEBI" id="CHEBI:15378"/>
        <dbReference type="ChEBI" id="CHEBI:16526"/>
        <dbReference type="ChEBI" id="CHEBI:83099"/>
        <dbReference type="ChEBI" id="CHEBI:83111"/>
        <dbReference type="EC" id="1.2.4.1"/>
    </reaction>
</comment>
<evidence type="ECO:0000313" key="13">
    <source>
        <dbReference type="Proteomes" id="UP000192940"/>
    </source>
</evidence>
<dbReference type="GO" id="GO:0004739">
    <property type="term" value="F:pyruvate dehydrogenase (acetyl-transferring) activity"/>
    <property type="evidence" value="ECO:0007669"/>
    <property type="project" value="UniProtKB-UniRule"/>
</dbReference>
<evidence type="ECO:0000256" key="9">
    <source>
        <dbReference type="ARBA" id="ARBA00051231"/>
    </source>
</evidence>
<evidence type="ECO:0000256" key="8">
    <source>
        <dbReference type="ARBA" id="ARBA00025211"/>
    </source>
</evidence>
<sequence>MTNVVKQVYNNSITAELDIQIFIEVKKMTKVPYEVYTEEVETLSVLSPDGEIVNKDLLPKLTDDQLKEIMYRMVFTRTWDDRAVNLGRQGRLGFYAPVSGQEATMVGSEFALEKEDFVCPGYRDMPQIVWHGLPLYQAFLYSRGHQHGGEIPEGVNVLMPQIIIGAQILHAMGIAMAYKLKKQKQVVITYTGDGGSSEGDFYEGLNYAGVYKLPVIFFVQNNGYAITTPFSKQTAALSIAHKAIAAGIKGVKIDGMDVLAVIKAVQDAAERGRNGEGATLIEAVTYRFRPHSLSDDATKYRSKEEEGQWSEKDPIARFAKYLEKKGLWTEEDTARVRDEAKAKVNEQIKKAEQTAKMTVPGLIDSMFEQTPKHLEEQKADFQ</sequence>
<comment type="subunit">
    <text evidence="2 10">Heterodimer of an alpha and a beta chain.</text>
</comment>
<dbReference type="SUPFAM" id="SSF52518">
    <property type="entry name" value="Thiamin diphosphate-binding fold (THDP-binding)"/>
    <property type="match status" value="1"/>
</dbReference>
<dbReference type="STRING" id="1313296.SAMN05661091_3356"/>
<protein>
    <recommendedName>
        <fullName evidence="4 10">Pyruvate dehydrogenase E1 component subunit alpha</fullName>
        <ecNumber evidence="3 10">1.2.4.1</ecNumber>
    </recommendedName>
</protein>
<evidence type="ECO:0000256" key="3">
    <source>
        <dbReference type="ARBA" id="ARBA00012281"/>
    </source>
</evidence>
<gene>
    <name evidence="12" type="ORF">SAMN05661091_3356</name>
</gene>
<keyword evidence="5 10" id="KW-0560">Oxidoreductase</keyword>
<evidence type="ECO:0000259" key="11">
    <source>
        <dbReference type="Pfam" id="PF00676"/>
    </source>
</evidence>
<evidence type="ECO:0000256" key="6">
    <source>
        <dbReference type="ARBA" id="ARBA00023052"/>
    </source>
</evidence>
<comment type="cofactor">
    <cofactor evidence="1 10">
        <name>thiamine diphosphate</name>
        <dbReference type="ChEBI" id="CHEBI:58937"/>
    </cofactor>
</comment>
<evidence type="ECO:0000256" key="2">
    <source>
        <dbReference type="ARBA" id="ARBA00011870"/>
    </source>
</evidence>
<dbReference type="EMBL" id="LT840184">
    <property type="protein sequence ID" value="SMF86292.1"/>
    <property type="molecule type" value="Genomic_DNA"/>
</dbReference>
<dbReference type="GO" id="GO:0009083">
    <property type="term" value="P:branched-chain amino acid catabolic process"/>
    <property type="evidence" value="ECO:0007669"/>
    <property type="project" value="TreeGrafter"/>
</dbReference>
<evidence type="ECO:0000313" key="12">
    <source>
        <dbReference type="EMBL" id="SMF86292.1"/>
    </source>
</evidence>
<keyword evidence="13" id="KW-1185">Reference proteome</keyword>
<dbReference type="PANTHER" id="PTHR43380">
    <property type="entry name" value="2-OXOISOVALERATE DEHYDROGENASE SUBUNIT ALPHA, MITOCHONDRIAL"/>
    <property type="match status" value="1"/>
</dbReference>
<dbReference type="PANTHER" id="PTHR43380:SF1">
    <property type="entry name" value="2-OXOISOVALERATE DEHYDROGENASE SUBUNIT ALPHA, MITOCHONDRIAL"/>
    <property type="match status" value="1"/>
</dbReference>
<feature type="domain" description="Dehydrogenase E1 component" evidence="11">
    <location>
        <begin position="72"/>
        <end position="357"/>
    </location>
</feature>
<comment type="function">
    <text evidence="8 10">The pyruvate dehydrogenase complex catalyzes the overall conversion of pyruvate to acetyl-CoA and CO(2). It contains multiple copies of three enzymatic components: pyruvate dehydrogenase (E1), dihydrolipoamide acetyltransferase (E2) and lipoamide dehydrogenase (E3).</text>
</comment>
<dbReference type="CDD" id="cd02000">
    <property type="entry name" value="TPP_E1_PDC_ADC_BCADC"/>
    <property type="match status" value="1"/>
</dbReference>
<dbReference type="Pfam" id="PF00676">
    <property type="entry name" value="E1_dh"/>
    <property type="match status" value="1"/>
</dbReference>
<dbReference type="InterPro" id="IPR017596">
    <property type="entry name" value="PdhA/BkdA"/>
</dbReference>
<evidence type="ECO:0000256" key="1">
    <source>
        <dbReference type="ARBA" id="ARBA00001964"/>
    </source>
</evidence>
<dbReference type="AlphaFoldDB" id="A0A1X7HGM5"/>
<dbReference type="InterPro" id="IPR029061">
    <property type="entry name" value="THDP-binding"/>
</dbReference>
<dbReference type="EC" id="1.2.4.1" evidence="3 10"/>
<keyword evidence="7 10" id="KW-0670">Pyruvate</keyword>
<dbReference type="Proteomes" id="UP000192940">
    <property type="component" value="Chromosome I"/>
</dbReference>